<dbReference type="PANTHER" id="PTHR31744:SF96">
    <property type="entry name" value="NAC DOMAIN-CONTAINING PROTEIN 21_22"/>
    <property type="match status" value="1"/>
</dbReference>
<reference evidence="6 7" key="1">
    <citation type="submission" date="2012-08" db="EMBL/GenBank/DDBJ databases">
        <title>Oryza genome evolution.</title>
        <authorList>
            <person name="Wing R.A."/>
        </authorList>
    </citation>
    <scope>NUCLEOTIDE SEQUENCE</scope>
</reference>
<sequence>MNNSYDMMGLRAIESRLPPGFRFHPSDEELVCYYLRNKQQSNLQTTTAATMLVEVDLHACEPWDLPEVAKLSADEWYFFSYRDKKYATGSRRNRATKQGYWKATGKDKAIHEHDAGSGGCSRKNRAVAGARKTLVFYFGRAPNGRKSSWVMHEFRLLLPHPKPKFHNMQEEVEDWVLCRVFHKGNNSNGGQACQSSSGVITATTTPRSSSSAPTTIHHLQLHACSLPQQKQLQILADDNNKLKGLEESLMISSSPATIIMSDQNRFSSSIMHHDHHDNQQRVLLDNERIIISSSSRCDDQLGSNEEQQQLLLDLSFLQAPAFLELDDHSPGGGGGVEIITDMENLLETSGVLQGADSYYMQLY</sequence>
<dbReference type="SUPFAM" id="SSF101941">
    <property type="entry name" value="NAC domain"/>
    <property type="match status" value="1"/>
</dbReference>
<evidence type="ECO:0000256" key="1">
    <source>
        <dbReference type="ARBA" id="ARBA00023015"/>
    </source>
</evidence>
<dbReference type="AlphaFoldDB" id="A0A0D9VNG4"/>
<keyword evidence="4" id="KW-0539">Nucleus</keyword>
<evidence type="ECO:0000313" key="7">
    <source>
        <dbReference type="Proteomes" id="UP000032180"/>
    </source>
</evidence>
<evidence type="ECO:0000256" key="4">
    <source>
        <dbReference type="ARBA" id="ARBA00023242"/>
    </source>
</evidence>
<evidence type="ECO:0000259" key="5">
    <source>
        <dbReference type="PROSITE" id="PS51005"/>
    </source>
</evidence>
<dbReference type="PANTHER" id="PTHR31744">
    <property type="entry name" value="PROTEIN CUP-SHAPED COTYLEDON 2-RELATED"/>
    <property type="match status" value="1"/>
</dbReference>
<evidence type="ECO:0000256" key="2">
    <source>
        <dbReference type="ARBA" id="ARBA00023125"/>
    </source>
</evidence>
<dbReference type="Pfam" id="PF02365">
    <property type="entry name" value="NAM"/>
    <property type="match status" value="1"/>
</dbReference>
<protein>
    <recommendedName>
        <fullName evidence="5">NAC domain-containing protein</fullName>
    </recommendedName>
</protein>
<organism evidence="6 7">
    <name type="scientific">Leersia perrieri</name>
    <dbReference type="NCBI Taxonomy" id="77586"/>
    <lineage>
        <taxon>Eukaryota</taxon>
        <taxon>Viridiplantae</taxon>
        <taxon>Streptophyta</taxon>
        <taxon>Embryophyta</taxon>
        <taxon>Tracheophyta</taxon>
        <taxon>Spermatophyta</taxon>
        <taxon>Magnoliopsida</taxon>
        <taxon>Liliopsida</taxon>
        <taxon>Poales</taxon>
        <taxon>Poaceae</taxon>
        <taxon>BOP clade</taxon>
        <taxon>Oryzoideae</taxon>
        <taxon>Oryzeae</taxon>
        <taxon>Oryzinae</taxon>
        <taxon>Leersia</taxon>
    </lineage>
</organism>
<dbReference type="STRING" id="77586.A0A0D9VNG4"/>
<reference evidence="7" key="2">
    <citation type="submission" date="2013-12" db="EMBL/GenBank/DDBJ databases">
        <authorList>
            <person name="Yu Y."/>
            <person name="Lee S."/>
            <person name="de Baynast K."/>
            <person name="Wissotski M."/>
            <person name="Liu L."/>
            <person name="Talag J."/>
            <person name="Goicoechea J."/>
            <person name="Angelova A."/>
            <person name="Jetty R."/>
            <person name="Kudrna D."/>
            <person name="Golser W."/>
            <person name="Rivera L."/>
            <person name="Zhang J."/>
            <person name="Wing R."/>
        </authorList>
    </citation>
    <scope>NUCLEOTIDE SEQUENCE</scope>
</reference>
<dbReference type="HOGENOM" id="CLU_035664_5_3_1"/>
<dbReference type="Proteomes" id="UP000032180">
    <property type="component" value="Chromosome 3"/>
</dbReference>
<reference evidence="6" key="3">
    <citation type="submission" date="2015-04" db="UniProtKB">
        <authorList>
            <consortium name="EnsemblPlants"/>
        </authorList>
    </citation>
    <scope>IDENTIFICATION</scope>
</reference>
<dbReference type="eggNOG" id="ENOG502QWSH">
    <property type="taxonomic scope" value="Eukaryota"/>
</dbReference>
<keyword evidence="2" id="KW-0238">DNA-binding</keyword>
<dbReference type="GO" id="GO:0003677">
    <property type="term" value="F:DNA binding"/>
    <property type="evidence" value="ECO:0007669"/>
    <property type="project" value="UniProtKB-KW"/>
</dbReference>
<dbReference type="Gramene" id="LPERR03G00700.1">
    <property type="protein sequence ID" value="LPERR03G00700.1"/>
    <property type="gene ID" value="LPERR03G00700"/>
</dbReference>
<dbReference type="PROSITE" id="PS51005">
    <property type="entry name" value="NAC"/>
    <property type="match status" value="1"/>
</dbReference>
<accession>A0A0D9VNG4</accession>
<evidence type="ECO:0000313" key="6">
    <source>
        <dbReference type="EnsemblPlants" id="LPERR03G00700.1"/>
    </source>
</evidence>
<keyword evidence="3" id="KW-0804">Transcription</keyword>
<dbReference type="EnsemblPlants" id="LPERR03G00700.1">
    <property type="protein sequence ID" value="LPERR03G00700.1"/>
    <property type="gene ID" value="LPERR03G00700"/>
</dbReference>
<name>A0A0D9VNG4_9ORYZ</name>
<evidence type="ECO:0000256" key="3">
    <source>
        <dbReference type="ARBA" id="ARBA00023163"/>
    </source>
</evidence>
<keyword evidence="1" id="KW-0805">Transcription regulation</keyword>
<feature type="domain" description="NAC" evidence="5">
    <location>
        <begin position="17"/>
        <end position="183"/>
    </location>
</feature>
<dbReference type="InterPro" id="IPR003441">
    <property type="entry name" value="NAC-dom"/>
</dbReference>
<dbReference type="Gene3D" id="2.170.150.80">
    <property type="entry name" value="NAC domain"/>
    <property type="match status" value="1"/>
</dbReference>
<dbReference type="InterPro" id="IPR036093">
    <property type="entry name" value="NAC_dom_sf"/>
</dbReference>
<keyword evidence="7" id="KW-1185">Reference proteome</keyword>
<dbReference type="GO" id="GO:0006355">
    <property type="term" value="P:regulation of DNA-templated transcription"/>
    <property type="evidence" value="ECO:0007669"/>
    <property type="project" value="InterPro"/>
</dbReference>
<proteinExistence type="predicted"/>